<organism evidence="5 6">
    <name type="scientific">Agrobacterium vitis</name>
    <name type="common">Rhizobium vitis</name>
    <dbReference type="NCBI Taxonomy" id="373"/>
    <lineage>
        <taxon>Bacteria</taxon>
        <taxon>Pseudomonadati</taxon>
        <taxon>Pseudomonadota</taxon>
        <taxon>Alphaproteobacteria</taxon>
        <taxon>Hyphomicrobiales</taxon>
        <taxon>Rhizobiaceae</taxon>
        <taxon>Rhizobium/Agrobacterium group</taxon>
        <taxon>Agrobacterium</taxon>
    </lineage>
</organism>
<evidence type="ECO:0000256" key="2">
    <source>
        <dbReference type="ARBA" id="ARBA00009199"/>
    </source>
</evidence>
<dbReference type="InterPro" id="IPR020556">
    <property type="entry name" value="Amidase_CS"/>
</dbReference>
<dbReference type="PANTHER" id="PTHR11895">
    <property type="entry name" value="TRANSAMIDASE"/>
    <property type="match status" value="1"/>
</dbReference>
<dbReference type="PANTHER" id="PTHR11895:SF7">
    <property type="entry name" value="GLUTAMYL-TRNA(GLN) AMIDOTRANSFERASE SUBUNIT A, MITOCHONDRIAL"/>
    <property type="match status" value="1"/>
</dbReference>
<dbReference type="GO" id="GO:0003824">
    <property type="term" value="F:catalytic activity"/>
    <property type="evidence" value="ECO:0007669"/>
    <property type="project" value="InterPro"/>
</dbReference>
<feature type="domain" description="Amidase" evidence="4">
    <location>
        <begin position="83"/>
        <end position="462"/>
    </location>
</feature>
<evidence type="ECO:0000313" key="5">
    <source>
        <dbReference type="EMBL" id="MUZ57651.1"/>
    </source>
</evidence>
<comment type="function">
    <text evidence="1">Hydrolyzes indole-3-acetamide (IAM) into indole-3-acetic acid (IAA).</text>
</comment>
<comment type="caution">
    <text evidence="5">The sequence shown here is derived from an EMBL/GenBank/DDBJ whole genome shotgun (WGS) entry which is preliminary data.</text>
</comment>
<dbReference type="InterPro" id="IPR000120">
    <property type="entry name" value="Amidase"/>
</dbReference>
<dbReference type="Gene3D" id="3.90.1300.10">
    <property type="entry name" value="Amidase signature (AS) domain"/>
    <property type="match status" value="1"/>
</dbReference>
<dbReference type="InterPro" id="IPR023631">
    <property type="entry name" value="Amidase_dom"/>
</dbReference>
<comment type="similarity">
    <text evidence="2">Belongs to the amidase family.</text>
</comment>
<accession>A0AAE5AVR0</accession>
<dbReference type="InterPro" id="IPR036928">
    <property type="entry name" value="AS_sf"/>
</dbReference>
<sequence>MRSGAADCGRGAFLHDEDTQRMLTRRDAFLGTAAALTVAAFDRSSNARGFPQARTDLLLRARELREKHHAFLAISDQGLGNVRDGPLSGITVSVKDDLFTKDLLTTGGSQAFSEFTPAYDAVPIARLRRAGVDVFAKCNLAEFAMHVRPWSPLGGECLNPIDRSRTAGGSSGGSATAVAAGVGDASIATDSGGSIRGPAAFCGVIGFCPSNGKVPKIGSFGTNLFFTGIGSFTRTVELTAKLHFHMAGYDPTDPETLPARDELDVEATHGGSHPTRFAWVTTFDPQCPPDSDVLKITRDSAQQISRGSISSSLQQETIDMSPYRAAFGVISDADRLSQMGRMGSLKQQHLFSAETRERLERARKRTGSEYSLAMYERGLASLYCSEIFQKFDFILSPTVPMVAPRIAEIEGSPDFAQRYLSNLWWTNFVGCPAITIPAGVGSNGLPIGLQIVGRPDDDDNLLRIAAQAVKALS</sequence>
<dbReference type="EMBL" id="WPHM01000004">
    <property type="protein sequence ID" value="MUZ57651.1"/>
    <property type="molecule type" value="Genomic_DNA"/>
</dbReference>
<evidence type="ECO:0000256" key="1">
    <source>
        <dbReference type="ARBA" id="ARBA00003871"/>
    </source>
</evidence>
<evidence type="ECO:0000313" key="6">
    <source>
        <dbReference type="Proteomes" id="UP000436692"/>
    </source>
</evidence>
<evidence type="ECO:0000256" key="3">
    <source>
        <dbReference type="ARBA" id="ARBA00021874"/>
    </source>
</evidence>
<evidence type="ECO:0000259" key="4">
    <source>
        <dbReference type="Pfam" id="PF01425"/>
    </source>
</evidence>
<protein>
    <recommendedName>
        <fullName evidence="3">Indoleacetamide hydrolase</fullName>
    </recommendedName>
</protein>
<reference evidence="5 6" key="1">
    <citation type="submission" date="2019-12" db="EMBL/GenBank/DDBJ databases">
        <title>Whole-genome sequencing of Allorhizobium vitis.</title>
        <authorList>
            <person name="Gan H.M."/>
            <person name="Szegedi E."/>
            <person name="Burr T."/>
            <person name="Savka M.A."/>
        </authorList>
    </citation>
    <scope>NUCLEOTIDE SEQUENCE [LARGE SCALE GENOMIC DNA]</scope>
    <source>
        <strain evidence="5 6">CG989</strain>
    </source>
</reference>
<dbReference type="PROSITE" id="PS00571">
    <property type="entry name" value="AMIDASES"/>
    <property type="match status" value="1"/>
</dbReference>
<dbReference type="Proteomes" id="UP000436692">
    <property type="component" value="Unassembled WGS sequence"/>
</dbReference>
<proteinExistence type="inferred from homology"/>
<gene>
    <name evidence="5" type="ORF">GOZ95_09285</name>
</gene>
<dbReference type="AlphaFoldDB" id="A0AAE5AVR0"/>
<dbReference type="Pfam" id="PF01425">
    <property type="entry name" value="Amidase"/>
    <property type="match status" value="1"/>
</dbReference>
<dbReference type="SUPFAM" id="SSF75304">
    <property type="entry name" value="Amidase signature (AS) enzymes"/>
    <property type="match status" value="1"/>
</dbReference>
<name>A0AAE5AVR0_AGRVI</name>